<reference evidence="4" key="1">
    <citation type="submission" date="2016-08" db="EMBL/GenBank/DDBJ databases">
        <authorList>
            <person name="Varghese N."/>
            <person name="Submissions Spin"/>
        </authorList>
    </citation>
    <scope>NUCLEOTIDE SEQUENCE [LARGE SCALE GENOMIC DNA]</scope>
    <source>
        <strain evidence="4">REICA_142</strain>
    </source>
</reference>
<accession>A0A1C4GLV3</accession>
<evidence type="ECO:0000313" key="4">
    <source>
        <dbReference type="Proteomes" id="UP000198515"/>
    </source>
</evidence>
<keyword evidence="4" id="KW-1185">Reference proteome</keyword>
<gene>
    <name evidence="3" type="ORF">GA0061070_10846</name>
</gene>
<dbReference type="OrthoDB" id="119583at2"/>
<dbReference type="EMBL" id="FMBC01000084">
    <property type="protein sequence ID" value="SCC69180.1"/>
    <property type="molecule type" value="Genomic_DNA"/>
</dbReference>
<evidence type="ECO:0000313" key="3">
    <source>
        <dbReference type="EMBL" id="SCC69180.1"/>
    </source>
</evidence>
<dbReference type="SUPFAM" id="SSF160719">
    <property type="entry name" value="gpW/gp25-like"/>
    <property type="match status" value="1"/>
</dbReference>
<evidence type="ECO:0000256" key="1">
    <source>
        <dbReference type="SAM" id="MobiDB-lite"/>
    </source>
</evidence>
<name>A0A1C4GLV3_9ENTR</name>
<dbReference type="Proteomes" id="UP000198515">
    <property type="component" value="Unassembled WGS sequence"/>
</dbReference>
<dbReference type="InterPro" id="IPR007048">
    <property type="entry name" value="IraD/Gp25-like"/>
</dbReference>
<dbReference type="AlphaFoldDB" id="A0A1C4GLV3"/>
<protein>
    <submittedName>
        <fullName evidence="3">Type VI secretion system protein ImpF</fullName>
    </submittedName>
</protein>
<dbReference type="RefSeq" id="WP_090138888.1">
    <property type="nucleotide sequence ID" value="NZ_FMBC01000084.1"/>
</dbReference>
<feature type="compositionally biased region" description="Basic and acidic residues" evidence="1">
    <location>
        <begin position="20"/>
        <end position="34"/>
    </location>
</feature>
<dbReference type="Pfam" id="PF04965">
    <property type="entry name" value="GPW_gp25"/>
    <property type="match status" value="1"/>
</dbReference>
<feature type="region of interest" description="Disordered" evidence="1">
    <location>
        <begin position="1"/>
        <end position="34"/>
    </location>
</feature>
<evidence type="ECO:0000259" key="2">
    <source>
        <dbReference type="Pfam" id="PF04965"/>
    </source>
</evidence>
<proteinExistence type="predicted"/>
<dbReference type="PANTHER" id="PTHR38595">
    <property type="entry name" value="CYTOPLASMIC PROTEIN-RELATED"/>
    <property type="match status" value="1"/>
</dbReference>
<dbReference type="PANTHER" id="PTHR38595:SF1">
    <property type="entry name" value="TYPE VI SECRETION SYSTEM COMPONENT TSSE1"/>
    <property type="match status" value="1"/>
</dbReference>
<sequence>MFSNNSSTRRSRYLPTLLERLQDDEPKSPHDRARPVDIKTIRQLVQKDIADLINHINIEDTLDEQRYKAVTESVLNYGIPALIGSQKDRNNWHIIEQAVRKAIIRFEPRIIPETLLVRSLQEGEGIARHAVIMFEIRGLIDWQPHPIDLCMNGRYDMESEKVDLKLL</sequence>
<organism evidence="3 4">
    <name type="scientific">Kosakonia oryziphila</name>
    <dbReference type="NCBI Taxonomy" id="1005667"/>
    <lineage>
        <taxon>Bacteria</taxon>
        <taxon>Pseudomonadati</taxon>
        <taxon>Pseudomonadota</taxon>
        <taxon>Gammaproteobacteria</taxon>
        <taxon>Enterobacterales</taxon>
        <taxon>Enterobacteriaceae</taxon>
        <taxon>Kosakonia</taxon>
    </lineage>
</organism>
<dbReference type="InterPro" id="IPR053176">
    <property type="entry name" value="T6SS_TssE1-like"/>
</dbReference>
<feature type="domain" description="IraD/Gp25-like" evidence="2">
    <location>
        <begin position="41"/>
        <end position="144"/>
    </location>
</feature>